<dbReference type="NCBIfam" id="NF011702">
    <property type="entry name" value="PRK15122.1"/>
    <property type="match status" value="1"/>
</dbReference>
<dbReference type="NCBIfam" id="TIGR01524">
    <property type="entry name" value="ATPase-IIIB_Mg"/>
    <property type="match status" value="1"/>
</dbReference>
<evidence type="ECO:0000256" key="4">
    <source>
        <dbReference type="ARBA" id="ARBA00012786"/>
    </source>
</evidence>
<dbReference type="PRINTS" id="PR01836">
    <property type="entry name" value="MGATPASE"/>
</dbReference>
<evidence type="ECO:0000256" key="5">
    <source>
        <dbReference type="ARBA" id="ARBA00013555"/>
    </source>
</evidence>
<keyword evidence="10" id="KW-0547">Nucleotide-binding</keyword>
<feature type="transmembrane region" description="Helical" evidence="18">
    <location>
        <begin position="888"/>
        <end position="910"/>
    </location>
</feature>
<dbReference type="EMBL" id="RBNI01003493">
    <property type="protein sequence ID" value="RUP48295.1"/>
    <property type="molecule type" value="Genomic_DNA"/>
</dbReference>
<evidence type="ECO:0000256" key="1">
    <source>
        <dbReference type="ARBA" id="ARBA00003954"/>
    </source>
</evidence>
<gene>
    <name evidence="20" type="ORF">BC936DRAFT_144742</name>
</gene>
<evidence type="ECO:0000256" key="2">
    <source>
        <dbReference type="ARBA" id="ARBA00004429"/>
    </source>
</evidence>
<dbReference type="InterPro" id="IPR023298">
    <property type="entry name" value="ATPase_P-typ_TM_dom_sf"/>
</dbReference>
<keyword evidence="15 18" id="KW-0472">Membrane</keyword>
<protein>
    <recommendedName>
        <fullName evidence="5">Magnesium-transporting ATPase, P-type 1</fullName>
        <ecNumber evidence="4">7.2.2.14</ecNumber>
    </recommendedName>
    <alternativeName>
        <fullName evidence="16">Mg(2+) transport ATPase, P-type 1</fullName>
    </alternativeName>
</protein>
<evidence type="ECO:0000256" key="18">
    <source>
        <dbReference type="SAM" id="Phobius"/>
    </source>
</evidence>
<evidence type="ECO:0000256" key="10">
    <source>
        <dbReference type="ARBA" id="ARBA00022741"/>
    </source>
</evidence>
<dbReference type="SUPFAM" id="SSF81653">
    <property type="entry name" value="Calcium ATPase, transduction domain A"/>
    <property type="match status" value="1"/>
</dbReference>
<dbReference type="InterPro" id="IPR018303">
    <property type="entry name" value="ATPase_P-typ_P_site"/>
</dbReference>
<dbReference type="InterPro" id="IPR006415">
    <property type="entry name" value="P-type_ATPase_IIIB"/>
</dbReference>
<dbReference type="SMART" id="SM00831">
    <property type="entry name" value="Cation_ATPase_N"/>
    <property type="match status" value="1"/>
</dbReference>
<dbReference type="SUPFAM" id="SSF81665">
    <property type="entry name" value="Calcium ATPase, transmembrane domain M"/>
    <property type="match status" value="1"/>
</dbReference>
<dbReference type="SFLD" id="SFLDG00002">
    <property type="entry name" value="C1.7:_P-type_atpase_like"/>
    <property type="match status" value="1"/>
</dbReference>
<evidence type="ECO:0000256" key="8">
    <source>
        <dbReference type="ARBA" id="ARBA00022553"/>
    </source>
</evidence>
<dbReference type="Gene3D" id="2.70.150.10">
    <property type="entry name" value="Calcium-transporting ATPase, cytoplasmic transduction domain A"/>
    <property type="match status" value="1"/>
</dbReference>
<dbReference type="SUPFAM" id="SSF56784">
    <property type="entry name" value="HAD-like"/>
    <property type="match status" value="1"/>
</dbReference>
<dbReference type="InterPro" id="IPR044492">
    <property type="entry name" value="P_typ_ATPase_HD_dom"/>
</dbReference>
<dbReference type="InterPro" id="IPR006068">
    <property type="entry name" value="ATPase_P-typ_cation-transptr_C"/>
</dbReference>
<keyword evidence="6" id="KW-1003">Cell membrane</keyword>
<feature type="transmembrane region" description="Helical" evidence="18">
    <location>
        <begin position="922"/>
        <end position="943"/>
    </location>
</feature>
<comment type="similarity">
    <text evidence="3">Belongs to the cation transport ATPase (P-type) (TC 3.A.3) family. Type IIIB subfamily.</text>
</comment>
<feature type="transmembrane region" description="Helical" evidence="18">
    <location>
        <begin position="217"/>
        <end position="235"/>
    </location>
</feature>
<feature type="transmembrane region" description="Helical" evidence="18">
    <location>
        <begin position="396"/>
        <end position="417"/>
    </location>
</feature>
<evidence type="ECO:0000256" key="11">
    <source>
        <dbReference type="ARBA" id="ARBA00022840"/>
    </source>
</evidence>
<dbReference type="FunFam" id="3.40.50.1000:FF:000001">
    <property type="entry name" value="Phospholipid-transporting ATPase IC"/>
    <property type="match status" value="1"/>
</dbReference>
<keyword evidence="7" id="KW-0997">Cell inner membrane</keyword>
<dbReference type="NCBIfam" id="TIGR01494">
    <property type="entry name" value="ATPase_P-type"/>
    <property type="match status" value="2"/>
</dbReference>
<keyword evidence="8" id="KW-0597">Phosphoprotein</keyword>
<reference evidence="20 21" key="1">
    <citation type="journal article" date="2018" name="New Phytol.">
        <title>Phylogenomics of Endogonaceae and evolution of mycorrhizas within Mucoromycota.</title>
        <authorList>
            <person name="Chang Y."/>
            <person name="Desiro A."/>
            <person name="Na H."/>
            <person name="Sandor L."/>
            <person name="Lipzen A."/>
            <person name="Clum A."/>
            <person name="Barry K."/>
            <person name="Grigoriev I.V."/>
            <person name="Martin F.M."/>
            <person name="Stajich J.E."/>
            <person name="Smith M.E."/>
            <person name="Bonito G."/>
            <person name="Spatafora J.W."/>
        </authorList>
    </citation>
    <scope>NUCLEOTIDE SEQUENCE [LARGE SCALE GENOMIC DNA]</scope>
    <source>
        <strain evidence="20 21">GMNB39</strain>
    </source>
</reference>
<dbReference type="OrthoDB" id="158672at2759"/>
<dbReference type="GO" id="GO:0016887">
    <property type="term" value="F:ATP hydrolysis activity"/>
    <property type="evidence" value="ECO:0007669"/>
    <property type="project" value="InterPro"/>
</dbReference>
<comment type="caution">
    <text evidence="20">The sequence shown here is derived from an EMBL/GenBank/DDBJ whole genome shotgun (WGS) entry which is preliminary data.</text>
</comment>
<keyword evidence="9 18" id="KW-0812">Transmembrane</keyword>
<accession>A0A433DBV2</accession>
<feature type="domain" description="Cation-transporting P-type ATPase N-terminal" evidence="19">
    <location>
        <begin position="142"/>
        <end position="215"/>
    </location>
</feature>
<dbReference type="Gene3D" id="3.40.1110.10">
    <property type="entry name" value="Calcium-transporting ATPase, cytoplasmic domain N"/>
    <property type="match status" value="1"/>
</dbReference>
<dbReference type="InterPro" id="IPR004014">
    <property type="entry name" value="ATPase_P-typ_cation-transptr_N"/>
</dbReference>
<evidence type="ECO:0000256" key="9">
    <source>
        <dbReference type="ARBA" id="ARBA00022692"/>
    </source>
</evidence>
<dbReference type="InterPro" id="IPR023299">
    <property type="entry name" value="ATPase_P-typ_cyto_dom_N"/>
</dbReference>
<feature type="transmembrane region" description="Helical" evidence="18">
    <location>
        <begin position="991"/>
        <end position="1013"/>
    </location>
</feature>
<dbReference type="InterPro" id="IPR036412">
    <property type="entry name" value="HAD-like_sf"/>
</dbReference>
<dbReference type="InterPro" id="IPR023214">
    <property type="entry name" value="HAD_sf"/>
</dbReference>
<dbReference type="Pfam" id="PF13246">
    <property type="entry name" value="Cation_ATPase"/>
    <property type="match status" value="1"/>
</dbReference>
<evidence type="ECO:0000256" key="14">
    <source>
        <dbReference type="ARBA" id="ARBA00022989"/>
    </source>
</evidence>
<evidence type="ECO:0000313" key="20">
    <source>
        <dbReference type="EMBL" id="RUP48295.1"/>
    </source>
</evidence>
<feature type="transmembrane region" description="Helical" evidence="18">
    <location>
        <begin position="955"/>
        <end position="976"/>
    </location>
</feature>
<keyword evidence="12" id="KW-0460">Magnesium</keyword>
<name>A0A433DBV2_9FUNG</name>
<comment type="subcellular location">
    <subcellularLocation>
        <location evidence="2">Cell inner membrane</location>
        <topology evidence="2">Multi-pass membrane protein</topology>
    </subcellularLocation>
</comment>
<feature type="transmembrane region" description="Helical" evidence="18">
    <location>
        <begin position="423"/>
        <end position="448"/>
    </location>
</feature>
<evidence type="ECO:0000313" key="21">
    <source>
        <dbReference type="Proteomes" id="UP000268093"/>
    </source>
</evidence>
<sequence length="1021" mass="112927">MFVNNNPETTGSQNEGLETISPYEISVTEPVSVDEIIVLDLFQSLPLDQAPQIDDVPTLPPSFAAVEQESHRRNVLGGVIPRAGTEAHVIGVPSSNPLSPPKQMPRNILYPIVDLKNRLLGRITEKERSSEAESRIGEALKEYSRLDPSIAMTKLASSYNGLTSTQVSERLLQYGPNLISSVKPPTWYKLLFQAIVHPFNILLTILAVISVTNGDPYTCSVMLIMVVLSSALRFFQEMKSTKAFTSLRELVKTHVTVIRRNDGTAATITDSAKSSTLEIPLEEVVPGDIVSLSAGDLFPGDVRLLESKDLFVSQSALTGEFMPVEKLAAIPSQAASSVFDAQNICLMSTNVVSGLGVGIVLSTGDNTYISTISTILSSSRSMPSNAFEKGIRRVSYLLLLFMVIMVPIVIVVSGFVTKDWKGAAFFGISVAVGLTPEMLPMILNANLARGATEMARKKTIVKRLDAIQNMGAMDVLCSDKTGTLTQDEVVLMKYLDSHGDTSIPVLKHAYLNSTFQTGLKNLLDHAVINYGNSVDLGSSFAITDYKKIDELPFDFVRRRMSVILERGGKYSLICKGAMEELLEICSKVREAPLPDHEDDNIVPMTPEYRNRLLVRCEEMNADGLRVLAVASRELFPSGEFSSDYKFNVEADERDLTFHGFLAFLDPPKESVPLAIQDFSKYGVTVKVLTGDNLPVAKKVCRDVGIDTQNVITGPQLEALSSEEFHETVERCTLFAKLTPIQKLDIVNSLKSQNHTVGFLGDGINDALALRGADVGISVESGTNIAKDASDIILLEKSLQVVTTAIIRGRITHGNTIKYIKMAASSNFGNVFSILIASAWLPFVPMLPLQLLVQNLLYDFSQIAIPWDTVDEEFLLDPHPWKAKSIGRFMLFLGPTSSVFDMFTFSIMWFYFGWQDPDTRDQFYFQTGWFIEGLLTQTLIVHMIRTEKLPFIQRNATWPVILGTTLVVAAGIIIPYTPLGYMLSMEALPGRYFPFLVCVLVGYFSLTQCIKYMYIKLFKEWL</sequence>
<evidence type="ECO:0000256" key="3">
    <source>
        <dbReference type="ARBA" id="ARBA00008746"/>
    </source>
</evidence>
<evidence type="ECO:0000256" key="7">
    <source>
        <dbReference type="ARBA" id="ARBA00022519"/>
    </source>
</evidence>
<dbReference type="InterPro" id="IPR008250">
    <property type="entry name" value="ATPase_P-typ_transduc_dom_A_sf"/>
</dbReference>
<keyword evidence="14 18" id="KW-1133">Transmembrane helix</keyword>
<comment type="catalytic activity">
    <reaction evidence="17">
        <text>Mg(2+)(out) + ATP + H2O = Mg(2+)(in) + ADP + phosphate + H(+)</text>
        <dbReference type="Rhea" id="RHEA:10260"/>
        <dbReference type="ChEBI" id="CHEBI:15377"/>
        <dbReference type="ChEBI" id="CHEBI:15378"/>
        <dbReference type="ChEBI" id="CHEBI:18420"/>
        <dbReference type="ChEBI" id="CHEBI:30616"/>
        <dbReference type="ChEBI" id="CHEBI:43474"/>
        <dbReference type="ChEBI" id="CHEBI:456216"/>
        <dbReference type="EC" id="7.2.2.14"/>
    </reaction>
</comment>
<proteinExistence type="inferred from homology"/>
<dbReference type="GO" id="GO:0015444">
    <property type="term" value="F:P-type magnesium transporter activity"/>
    <property type="evidence" value="ECO:0007669"/>
    <property type="project" value="UniProtKB-EC"/>
</dbReference>
<feature type="transmembrane region" description="Helical" evidence="18">
    <location>
        <begin position="190"/>
        <end position="211"/>
    </location>
</feature>
<dbReference type="GO" id="GO:0005524">
    <property type="term" value="F:ATP binding"/>
    <property type="evidence" value="ECO:0007669"/>
    <property type="project" value="UniProtKB-KW"/>
</dbReference>
<dbReference type="SFLD" id="SFLDF00027">
    <property type="entry name" value="p-type_atpase"/>
    <property type="match status" value="1"/>
</dbReference>
<evidence type="ECO:0000256" key="6">
    <source>
        <dbReference type="ARBA" id="ARBA00022475"/>
    </source>
</evidence>
<dbReference type="AlphaFoldDB" id="A0A433DBV2"/>
<dbReference type="InterPro" id="IPR059000">
    <property type="entry name" value="ATPase_P-type_domA"/>
</dbReference>
<dbReference type="PANTHER" id="PTHR42861">
    <property type="entry name" value="CALCIUM-TRANSPORTING ATPASE"/>
    <property type="match status" value="1"/>
</dbReference>
<dbReference type="Pfam" id="PF00122">
    <property type="entry name" value="E1-E2_ATPase"/>
    <property type="match status" value="1"/>
</dbReference>
<dbReference type="InterPro" id="IPR001757">
    <property type="entry name" value="P_typ_ATPase"/>
</dbReference>
<keyword evidence="21" id="KW-1185">Reference proteome</keyword>
<comment type="function">
    <text evidence="1">Mediates magnesium influx to the cytosol.</text>
</comment>
<dbReference type="EC" id="7.2.2.14" evidence="4"/>
<dbReference type="Gene3D" id="3.40.50.1000">
    <property type="entry name" value="HAD superfamily/HAD-like"/>
    <property type="match status" value="1"/>
</dbReference>
<evidence type="ECO:0000256" key="13">
    <source>
        <dbReference type="ARBA" id="ARBA00022967"/>
    </source>
</evidence>
<dbReference type="Proteomes" id="UP000268093">
    <property type="component" value="Unassembled WGS sequence"/>
</dbReference>
<evidence type="ECO:0000256" key="15">
    <source>
        <dbReference type="ARBA" id="ARBA00023136"/>
    </source>
</evidence>
<dbReference type="PROSITE" id="PS00154">
    <property type="entry name" value="ATPASE_E1_E2"/>
    <property type="match status" value="1"/>
</dbReference>
<evidence type="ECO:0000256" key="16">
    <source>
        <dbReference type="ARBA" id="ARBA00029806"/>
    </source>
</evidence>
<dbReference type="Pfam" id="PF00690">
    <property type="entry name" value="Cation_ATPase_N"/>
    <property type="match status" value="1"/>
</dbReference>
<dbReference type="Gene3D" id="1.20.1110.10">
    <property type="entry name" value="Calcium-transporting ATPase, transmembrane domain"/>
    <property type="match status" value="1"/>
</dbReference>
<evidence type="ECO:0000256" key="17">
    <source>
        <dbReference type="ARBA" id="ARBA00047295"/>
    </source>
</evidence>
<evidence type="ECO:0000259" key="19">
    <source>
        <dbReference type="SMART" id="SM00831"/>
    </source>
</evidence>
<dbReference type="CDD" id="cd02077">
    <property type="entry name" value="P-type_ATPase_Mg"/>
    <property type="match status" value="1"/>
</dbReference>
<dbReference type="GO" id="GO:0005886">
    <property type="term" value="C:plasma membrane"/>
    <property type="evidence" value="ECO:0007669"/>
    <property type="project" value="UniProtKB-SubCell"/>
</dbReference>
<keyword evidence="11" id="KW-0067">ATP-binding</keyword>
<dbReference type="Pfam" id="PF00689">
    <property type="entry name" value="Cation_ATPase_C"/>
    <property type="match status" value="1"/>
</dbReference>
<dbReference type="SFLD" id="SFLDS00003">
    <property type="entry name" value="Haloacid_Dehalogenase"/>
    <property type="match status" value="1"/>
</dbReference>
<organism evidence="20 21">
    <name type="scientific">Jimgerdemannia flammicorona</name>
    <dbReference type="NCBI Taxonomy" id="994334"/>
    <lineage>
        <taxon>Eukaryota</taxon>
        <taxon>Fungi</taxon>
        <taxon>Fungi incertae sedis</taxon>
        <taxon>Mucoromycota</taxon>
        <taxon>Mucoromycotina</taxon>
        <taxon>Endogonomycetes</taxon>
        <taxon>Endogonales</taxon>
        <taxon>Endogonaceae</taxon>
        <taxon>Jimgerdemannia</taxon>
    </lineage>
</organism>
<evidence type="ECO:0000256" key="12">
    <source>
        <dbReference type="ARBA" id="ARBA00022842"/>
    </source>
</evidence>
<keyword evidence="13" id="KW-1278">Translocase</keyword>
<dbReference type="SUPFAM" id="SSF81660">
    <property type="entry name" value="Metal cation-transporting ATPase, ATP-binding domain N"/>
    <property type="match status" value="1"/>
</dbReference>